<sequence length="208" mass="24123">MSTYLPFFPLKLIAFPGEELNLHIFEPRYRELLADVEASGGSFGVCAYLDKLSGFGTEVTLEKVYKRYADGRLDVQTKGKRAFKILSFHNPMEGKLYAGGEVEFIENIPVTNAVQNHEFIFYLKELLYLLHYPNEIDPSTTTSFTYAHKVGLKLEEELELLQIEEEGKRMEYLIRHFKRIIPVVKSIERAKEIIRQNGHFKNLDPLNF</sequence>
<dbReference type="InterPro" id="IPR046336">
    <property type="entry name" value="Lon_prtase_N_sf"/>
</dbReference>
<organism evidence="2 3">
    <name type="scientific">Algoriphagus marincola HL-49</name>
    <dbReference type="NCBI Taxonomy" id="1305737"/>
    <lineage>
        <taxon>Bacteria</taxon>
        <taxon>Pseudomonadati</taxon>
        <taxon>Bacteroidota</taxon>
        <taxon>Cytophagia</taxon>
        <taxon>Cytophagales</taxon>
        <taxon>Cyclobacteriaceae</taxon>
        <taxon>Algoriphagus</taxon>
    </lineage>
</organism>
<protein>
    <recommendedName>
        <fullName evidence="1">Lon N-terminal domain-containing protein</fullName>
    </recommendedName>
</protein>
<dbReference type="InterPro" id="IPR015947">
    <property type="entry name" value="PUA-like_sf"/>
</dbReference>
<dbReference type="OrthoDB" id="25394at2"/>
<dbReference type="Gene3D" id="2.30.130.40">
    <property type="entry name" value="LON domain-like"/>
    <property type="match status" value="1"/>
</dbReference>
<dbReference type="SUPFAM" id="SSF88697">
    <property type="entry name" value="PUA domain-like"/>
    <property type="match status" value="1"/>
</dbReference>
<comment type="caution">
    <text evidence="2">The sequence shown here is derived from an EMBL/GenBank/DDBJ whole genome shotgun (WGS) entry which is preliminary data.</text>
</comment>
<name>A0A0P7ZVE1_9BACT</name>
<dbReference type="eggNOG" id="COG2802">
    <property type="taxonomic scope" value="Bacteria"/>
</dbReference>
<reference evidence="2 3" key="1">
    <citation type="submission" date="2015-09" db="EMBL/GenBank/DDBJ databases">
        <title>Identification and resolution of microdiversity through metagenomic sequencing of parallel consortia.</title>
        <authorList>
            <person name="Nelson W.C."/>
            <person name="Romine M.F."/>
            <person name="Lindemann S.R."/>
        </authorList>
    </citation>
    <scope>NUCLEOTIDE SEQUENCE [LARGE SCALE GENOMIC DNA]</scope>
    <source>
        <strain evidence="2">HL-49</strain>
    </source>
</reference>
<dbReference type="Pfam" id="PF02190">
    <property type="entry name" value="LON_substr_bdg"/>
    <property type="match status" value="1"/>
</dbReference>
<dbReference type="PANTHER" id="PTHR46732">
    <property type="entry name" value="ATP-DEPENDENT PROTEASE LA (LON) DOMAIN PROTEIN"/>
    <property type="match status" value="1"/>
</dbReference>
<feature type="domain" description="Lon N-terminal" evidence="1">
    <location>
        <begin position="4"/>
        <end position="179"/>
    </location>
</feature>
<dbReference type="InterPro" id="IPR003111">
    <property type="entry name" value="Lon_prtase_N"/>
</dbReference>
<dbReference type="STRING" id="1305737.GCA_000526355_01956"/>
<dbReference type="PANTHER" id="PTHR46732:SF8">
    <property type="entry name" value="ATP-DEPENDENT PROTEASE LA (LON) DOMAIN PROTEIN"/>
    <property type="match status" value="1"/>
</dbReference>
<evidence type="ECO:0000259" key="1">
    <source>
        <dbReference type="SMART" id="SM00464"/>
    </source>
</evidence>
<dbReference type="SMART" id="SM00464">
    <property type="entry name" value="LON"/>
    <property type="match status" value="1"/>
</dbReference>
<dbReference type="AlphaFoldDB" id="A0A0P7ZVE1"/>
<accession>A0A0P7ZVE1</accession>
<gene>
    <name evidence="2" type="ORF">HLUCCX10_17080</name>
</gene>
<proteinExistence type="predicted"/>
<dbReference type="Proteomes" id="UP000050421">
    <property type="component" value="Unassembled WGS sequence"/>
</dbReference>
<evidence type="ECO:0000313" key="2">
    <source>
        <dbReference type="EMBL" id="KPQ08671.1"/>
    </source>
</evidence>
<evidence type="ECO:0000313" key="3">
    <source>
        <dbReference type="Proteomes" id="UP000050421"/>
    </source>
</evidence>
<dbReference type="EMBL" id="LJXT01000160">
    <property type="protein sequence ID" value="KPQ08671.1"/>
    <property type="molecule type" value="Genomic_DNA"/>
</dbReference>
<dbReference type="PATRIC" id="fig|1305737.6.peg.781"/>